<evidence type="ECO:0000256" key="8">
    <source>
        <dbReference type="ARBA" id="ARBA00023284"/>
    </source>
</evidence>
<sequence length="165" mass="18571">MPDTKDATPSLPQEGMHAPDFTIATDSQGQFTLSEHIGQPVVLYFYPKDDTPGCTKEAIAFTDQSAELKKHHTEIIGISPDTTLKHDKFKAKHGLTVTLGADTEKEVCHTYGVWVEKNMYGKKYMGVERSTFLIDKEGKIVKIWRKVRVPGHVEKVLEELENLSK</sequence>
<evidence type="ECO:0000256" key="3">
    <source>
        <dbReference type="ARBA" id="ARBA00013017"/>
    </source>
</evidence>
<accession>A0A166B2N3</accession>
<organism evidence="14 15">
    <name type="scientific">Pseudovibrio axinellae</name>
    <dbReference type="NCBI Taxonomy" id="989403"/>
    <lineage>
        <taxon>Bacteria</taxon>
        <taxon>Pseudomonadati</taxon>
        <taxon>Pseudomonadota</taxon>
        <taxon>Alphaproteobacteria</taxon>
        <taxon>Hyphomicrobiales</taxon>
        <taxon>Stappiaceae</taxon>
        <taxon>Pseudovibrio</taxon>
    </lineage>
</organism>
<evidence type="ECO:0000313" key="14">
    <source>
        <dbReference type="EMBL" id="KZL21834.1"/>
    </source>
</evidence>
<dbReference type="FunFam" id="3.40.30.10:FF:000007">
    <property type="entry name" value="Thioredoxin-dependent thiol peroxidase"/>
    <property type="match status" value="1"/>
</dbReference>
<dbReference type="OrthoDB" id="9812811at2"/>
<feature type="domain" description="Thioredoxin" evidence="13">
    <location>
        <begin position="12"/>
        <end position="165"/>
    </location>
</feature>
<evidence type="ECO:0000256" key="6">
    <source>
        <dbReference type="ARBA" id="ARBA00023002"/>
    </source>
</evidence>
<dbReference type="PROSITE" id="PS51352">
    <property type="entry name" value="THIOREDOXIN_2"/>
    <property type="match status" value="1"/>
</dbReference>
<evidence type="ECO:0000256" key="10">
    <source>
        <dbReference type="ARBA" id="ARBA00038489"/>
    </source>
</evidence>
<dbReference type="PATRIC" id="fig|989403.3.peg.277"/>
<dbReference type="InterPro" id="IPR013766">
    <property type="entry name" value="Thioredoxin_domain"/>
</dbReference>
<evidence type="ECO:0000256" key="11">
    <source>
        <dbReference type="ARBA" id="ARBA00042639"/>
    </source>
</evidence>
<evidence type="ECO:0000256" key="1">
    <source>
        <dbReference type="ARBA" id="ARBA00003330"/>
    </source>
</evidence>
<dbReference type="GO" id="GO:0045454">
    <property type="term" value="P:cell redox homeostasis"/>
    <property type="evidence" value="ECO:0007669"/>
    <property type="project" value="TreeGrafter"/>
</dbReference>
<dbReference type="InterPro" id="IPR050924">
    <property type="entry name" value="Peroxiredoxin_BCP/PrxQ"/>
</dbReference>
<comment type="caution">
    <text evidence="14">The sequence shown here is derived from an EMBL/GenBank/DDBJ whole genome shotgun (WGS) entry which is preliminary data.</text>
</comment>
<keyword evidence="15" id="KW-1185">Reference proteome</keyword>
<evidence type="ECO:0000256" key="12">
    <source>
        <dbReference type="ARBA" id="ARBA00049091"/>
    </source>
</evidence>
<evidence type="ECO:0000256" key="4">
    <source>
        <dbReference type="ARBA" id="ARBA00022559"/>
    </source>
</evidence>
<dbReference type="EC" id="1.11.1.24" evidence="3"/>
<protein>
    <recommendedName>
        <fullName evidence="3">thioredoxin-dependent peroxiredoxin</fullName>
        <ecNumber evidence="3">1.11.1.24</ecNumber>
    </recommendedName>
    <alternativeName>
        <fullName evidence="9">Thioredoxin peroxidase</fullName>
    </alternativeName>
    <alternativeName>
        <fullName evidence="11">Thioredoxin-dependent peroxiredoxin Bcp</fullName>
    </alternativeName>
</protein>
<gene>
    <name evidence="14" type="primary">bcp_1</name>
    <name evidence="14" type="ORF">PsAD2_00260</name>
</gene>
<dbReference type="GO" id="GO:0005737">
    <property type="term" value="C:cytoplasm"/>
    <property type="evidence" value="ECO:0007669"/>
    <property type="project" value="TreeGrafter"/>
</dbReference>
<dbReference type="SUPFAM" id="SSF52833">
    <property type="entry name" value="Thioredoxin-like"/>
    <property type="match status" value="1"/>
</dbReference>
<dbReference type="InterPro" id="IPR000866">
    <property type="entry name" value="AhpC/TSA"/>
</dbReference>
<dbReference type="Pfam" id="PF00578">
    <property type="entry name" value="AhpC-TSA"/>
    <property type="match status" value="1"/>
</dbReference>
<dbReference type="EMBL" id="LMCB01000002">
    <property type="protein sequence ID" value="KZL21834.1"/>
    <property type="molecule type" value="Genomic_DNA"/>
</dbReference>
<dbReference type="Proteomes" id="UP000076577">
    <property type="component" value="Unassembled WGS sequence"/>
</dbReference>
<keyword evidence="8" id="KW-0676">Redox-active center</keyword>
<evidence type="ECO:0000256" key="2">
    <source>
        <dbReference type="ARBA" id="ARBA00011245"/>
    </source>
</evidence>
<reference evidence="14 15" key="1">
    <citation type="journal article" date="2016" name="Front. Microbiol.">
        <title>Comparative Genomic Analysis Reveals a Diverse Repertoire of Genes Involved in Prokaryote-Eukaryote Interactions within the Pseudovibrio Genus.</title>
        <authorList>
            <person name="Romano S."/>
            <person name="Fernandez-Guerra A."/>
            <person name="Reen F.J."/>
            <person name="Glockner F.O."/>
            <person name="Crowley S.P."/>
            <person name="O'Sullivan O."/>
            <person name="Cotter P.D."/>
            <person name="Adams C."/>
            <person name="Dobson A.D."/>
            <person name="O'Gara F."/>
        </authorList>
    </citation>
    <scope>NUCLEOTIDE SEQUENCE [LARGE SCALE GENOMIC DNA]</scope>
    <source>
        <strain evidence="14 15">Ad2</strain>
    </source>
</reference>
<evidence type="ECO:0000256" key="5">
    <source>
        <dbReference type="ARBA" id="ARBA00022862"/>
    </source>
</evidence>
<dbReference type="RefSeq" id="WP_068001003.1">
    <property type="nucleotide sequence ID" value="NZ_FOFM01000004.1"/>
</dbReference>
<evidence type="ECO:0000259" key="13">
    <source>
        <dbReference type="PROSITE" id="PS51352"/>
    </source>
</evidence>
<dbReference type="Gene3D" id="3.40.30.10">
    <property type="entry name" value="Glutaredoxin"/>
    <property type="match status" value="1"/>
</dbReference>
<keyword evidence="5" id="KW-0049">Antioxidant</keyword>
<dbReference type="NCBIfam" id="NF006960">
    <property type="entry name" value="PRK09437.1"/>
    <property type="match status" value="1"/>
</dbReference>
<dbReference type="GO" id="GO:0034599">
    <property type="term" value="P:cellular response to oxidative stress"/>
    <property type="evidence" value="ECO:0007669"/>
    <property type="project" value="TreeGrafter"/>
</dbReference>
<dbReference type="PANTHER" id="PTHR42801">
    <property type="entry name" value="THIOREDOXIN-DEPENDENT PEROXIDE REDUCTASE"/>
    <property type="match status" value="1"/>
</dbReference>
<comment type="function">
    <text evidence="1">Thiol-specific peroxidase that catalyzes the reduction of hydrogen peroxide and organic hydroperoxides to water and alcohols, respectively. Plays a role in cell protection against oxidative stress by detoxifying peroxides and as sensor of hydrogen peroxide-mediated signaling events.</text>
</comment>
<proteinExistence type="inferred from homology"/>
<comment type="catalytic activity">
    <reaction evidence="12">
        <text>a hydroperoxide + [thioredoxin]-dithiol = an alcohol + [thioredoxin]-disulfide + H2O</text>
        <dbReference type="Rhea" id="RHEA:62620"/>
        <dbReference type="Rhea" id="RHEA-COMP:10698"/>
        <dbReference type="Rhea" id="RHEA-COMP:10700"/>
        <dbReference type="ChEBI" id="CHEBI:15377"/>
        <dbReference type="ChEBI" id="CHEBI:29950"/>
        <dbReference type="ChEBI" id="CHEBI:30879"/>
        <dbReference type="ChEBI" id="CHEBI:35924"/>
        <dbReference type="ChEBI" id="CHEBI:50058"/>
        <dbReference type="EC" id="1.11.1.24"/>
    </reaction>
</comment>
<keyword evidence="7" id="KW-1015">Disulfide bond</keyword>
<keyword evidence="4 14" id="KW-0575">Peroxidase</keyword>
<dbReference type="STRING" id="989403.SAMN05421798_104254"/>
<comment type="subunit">
    <text evidence="2">Monomer.</text>
</comment>
<dbReference type="GO" id="GO:0008379">
    <property type="term" value="F:thioredoxin peroxidase activity"/>
    <property type="evidence" value="ECO:0007669"/>
    <property type="project" value="TreeGrafter"/>
</dbReference>
<evidence type="ECO:0000256" key="7">
    <source>
        <dbReference type="ARBA" id="ARBA00023157"/>
    </source>
</evidence>
<dbReference type="PANTHER" id="PTHR42801:SF4">
    <property type="entry name" value="AHPC_TSA FAMILY PROTEIN"/>
    <property type="match status" value="1"/>
</dbReference>
<dbReference type="InterPro" id="IPR036249">
    <property type="entry name" value="Thioredoxin-like_sf"/>
</dbReference>
<dbReference type="AlphaFoldDB" id="A0A166B2N3"/>
<keyword evidence="6 14" id="KW-0560">Oxidoreductase</keyword>
<evidence type="ECO:0000256" key="9">
    <source>
        <dbReference type="ARBA" id="ARBA00032824"/>
    </source>
</evidence>
<name>A0A166B2N3_9HYPH</name>
<dbReference type="CDD" id="cd03017">
    <property type="entry name" value="PRX_BCP"/>
    <property type="match status" value="1"/>
</dbReference>
<evidence type="ECO:0000313" key="15">
    <source>
        <dbReference type="Proteomes" id="UP000076577"/>
    </source>
</evidence>
<comment type="similarity">
    <text evidence="10">Belongs to the peroxiredoxin family. BCP/PrxQ subfamily.</text>
</comment>